<dbReference type="InterPro" id="IPR001932">
    <property type="entry name" value="PPM-type_phosphatase-like_dom"/>
</dbReference>
<dbReference type="SMART" id="SM00065">
    <property type="entry name" value="GAF"/>
    <property type="match status" value="1"/>
</dbReference>
<dbReference type="SUPFAM" id="SSF55781">
    <property type="entry name" value="GAF domain-like"/>
    <property type="match status" value="1"/>
</dbReference>
<name>A0ABV6LYA7_9ACTN</name>
<dbReference type="Gene3D" id="3.30.450.40">
    <property type="match status" value="1"/>
</dbReference>
<dbReference type="EMBL" id="JBHLUH010000009">
    <property type="protein sequence ID" value="MFC0527410.1"/>
    <property type="molecule type" value="Genomic_DNA"/>
</dbReference>
<accession>A0ABV6LYA7</accession>
<comment type="caution">
    <text evidence="4">The sequence shown here is derived from an EMBL/GenBank/DDBJ whole genome shotgun (WGS) entry which is preliminary data.</text>
</comment>
<evidence type="ECO:0000259" key="3">
    <source>
        <dbReference type="SMART" id="SM00331"/>
    </source>
</evidence>
<keyword evidence="1 4" id="KW-0378">Hydrolase</keyword>
<dbReference type="SUPFAM" id="SSF81606">
    <property type="entry name" value="PP2C-like"/>
    <property type="match status" value="1"/>
</dbReference>
<dbReference type="Proteomes" id="UP001589867">
    <property type="component" value="Unassembled WGS sequence"/>
</dbReference>
<evidence type="ECO:0000259" key="2">
    <source>
        <dbReference type="SMART" id="SM00065"/>
    </source>
</evidence>
<organism evidence="4 5">
    <name type="scientific">Phytohabitans kaempferiae</name>
    <dbReference type="NCBI Taxonomy" id="1620943"/>
    <lineage>
        <taxon>Bacteria</taxon>
        <taxon>Bacillati</taxon>
        <taxon>Actinomycetota</taxon>
        <taxon>Actinomycetes</taxon>
        <taxon>Micromonosporales</taxon>
        <taxon>Micromonosporaceae</taxon>
    </lineage>
</organism>
<dbReference type="Pfam" id="PF07228">
    <property type="entry name" value="SpoIIE"/>
    <property type="match status" value="1"/>
</dbReference>
<evidence type="ECO:0000313" key="4">
    <source>
        <dbReference type="EMBL" id="MFC0527410.1"/>
    </source>
</evidence>
<sequence>MIHEQREESDERLRRLEALTDTSLSQLDPHDLLDELLDRVRDVLRTDTAAILLLDAHAQQLVATAAKGLEREVREGFRISVGRGFAGRVAAEKRPVVIPDVRPGDVANPLLLEAGIRSLLGVPMFAAGEVIGVLHVGCRSPRQFTPDDIRLLRIAADRASAATRVRASGIDRTAALALQRSLLPTRLPEEPGLDSAARYVPGHDAGVGGDWYDVFPLPTGWLGVVIGDVSGHGLASAVVMGRLRSALRAYSLIGDDPAEALTRLDRKVHHFEAGNLATVLYATISPDRSTIRMSLAGHLRPVLAAPGQPAVVAEAPVDLPLGLGGHQAERRVAELPFPPGGVLVCYTDGLIERRNEVIDEGIERLRAAVSPGPAEWVCDTVMARLAEERPGDDIALLAIRRAGPESAS</sequence>
<protein>
    <submittedName>
        <fullName evidence="4">PP2C family protein-serine/threonine phosphatase</fullName>
        <ecNumber evidence="4">3.1.3.16</ecNumber>
    </submittedName>
</protein>
<feature type="domain" description="GAF" evidence="2">
    <location>
        <begin position="28"/>
        <end position="180"/>
    </location>
</feature>
<dbReference type="GO" id="GO:0004722">
    <property type="term" value="F:protein serine/threonine phosphatase activity"/>
    <property type="evidence" value="ECO:0007669"/>
    <property type="project" value="UniProtKB-EC"/>
</dbReference>
<dbReference type="InterPro" id="IPR036457">
    <property type="entry name" value="PPM-type-like_dom_sf"/>
</dbReference>
<dbReference type="InterPro" id="IPR003018">
    <property type="entry name" value="GAF"/>
</dbReference>
<dbReference type="EC" id="3.1.3.16" evidence="4"/>
<evidence type="ECO:0000313" key="5">
    <source>
        <dbReference type="Proteomes" id="UP001589867"/>
    </source>
</evidence>
<dbReference type="SMART" id="SM00331">
    <property type="entry name" value="PP2C_SIG"/>
    <property type="match status" value="1"/>
</dbReference>
<dbReference type="RefSeq" id="WP_377247271.1">
    <property type="nucleotide sequence ID" value="NZ_JBHLUH010000009.1"/>
</dbReference>
<gene>
    <name evidence="4" type="ORF">ACFFIA_07035</name>
</gene>
<dbReference type="Gene3D" id="3.60.40.10">
    <property type="entry name" value="PPM-type phosphatase domain"/>
    <property type="match status" value="1"/>
</dbReference>
<proteinExistence type="predicted"/>
<reference evidence="4 5" key="1">
    <citation type="submission" date="2024-09" db="EMBL/GenBank/DDBJ databases">
        <authorList>
            <person name="Sun Q."/>
            <person name="Mori K."/>
        </authorList>
    </citation>
    <scope>NUCLEOTIDE SEQUENCE [LARGE SCALE GENOMIC DNA]</scope>
    <source>
        <strain evidence="4 5">TBRC 3947</strain>
    </source>
</reference>
<dbReference type="InterPro" id="IPR052016">
    <property type="entry name" value="Bact_Sigma-Reg"/>
</dbReference>
<dbReference type="PANTHER" id="PTHR43156">
    <property type="entry name" value="STAGE II SPORULATION PROTEIN E-RELATED"/>
    <property type="match status" value="1"/>
</dbReference>
<feature type="domain" description="PPM-type phosphatase" evidence="3">
    <location>
        <begin position="190"/>
        <end position="401"/>
    </location>
</feature>
<evidence type="ECO:0000256" key="1">
    <source>
        <dbReference type="ARBA" id="ARBA00022801"/>
    </source>
</evidence>
<dbReference type="InterPro" id="IPR029016">
    <property type="entry name" value="GAF-like_dom_sf"/>
</dbReference>
<keyword evidence="5" id="KW-1185">Reference proteome</keyword>
<dbReference type="Pfam" id="PF13185">
    <property type="entry name" value="GAF_2"/>
    <property type="match status" value="1"/>
</dbReference>
<dbReference type="PANTHER" id="PTHR43156:SF2">
    <property type="entry name" value="STAGE II SPORULATION PROTEIN E"/>
    <property type="match status" value="1"/>
</dbReference>